<protein>
    <submittedName>
        <fullName evidence="1">Uncharacterized protein</fullName>
    </submittedName>
</protein>
<accession>A0ABQ1S8H6</accession>
<evidence type="ECO:0000313" key="1">
    <source>
        <dbReference type="EMBL" id="GGD98148.1"/>
    </source>
</evidence>
<dbReference type="EMBL" id="BMKL01000001">
    <property type="protein sequence ID" value="GGD98148.1"/>
    <property type="molecule type" value="Genomic_DNA"/>
</dbReference>
<gene>
    <name evidence="1" type="ORF">GCM10011515_17430</name>
</gene>
<reference evidence="2" key="1">
    <citation type="journal article" date="2019" name="Int. J. Syst. Evol. Microbiol.">
        <title>The Global Catalogue of Microorganisms (GCM) 10K type strain sequencing project: providing services to taxonomists for standard genome sequencing and annotation.</title>
        <authorList>
            <consortium name="The Broad Institute Genomics Platform"/>
            <consortium name="The Broad Institute Genome Sequencing Center for Infectious Disease"/>
            <person name="Wu L."/>
            <person name="Ma J."/>
        </authorList>
    </citation>
    <scope>NUCLEOTIDE SEQUENCE [LARGE SCALE GENOMIC DNA]</scope>
    <source>
        <strain evidence="2">CGMCC 1.15959</strain>
    </source>
</reference>
<comment type="caution">
    <text evidence="1">The sequence shown here is derived from an EMBL/GenBank/DDBJ whole genome shotgun (WGS) entry which is preliminary data.</text>
</comment>
<dbReference type="Proteomes" id="UP000619041">
    <property type="component" value="Unassembled WGS sequence"/>
</dbReference>
<evidence type="ECO:0000313" key="2">
    <source>
        <dbReference type="Proteomes" id="UP000619041"/>
    </source>
</evidence>
<sequence>MAEAVGSGTGADSVGRVLAGAVGNALAPAVTDGVSCAGAAAGGVKRGGSELLLGWIAGRWVGVGRGVGVGVGVGVARGVGVGVGVGAVARGRVRIGASGSTGPWMSVGVGVGVGRRKPPGASWAASDAPKGALNVASTSRLVWASGLMAPGRAVQAWAALNRH</sequence>
<name>A0ABQ1S8H6_9SPHN</name>
<keyword evidence="2" id="KW-1185">Reference proteome</keyword>
<organism evidence="1 2">
    <name type="scientific">Tsuneonella deserti</name>
    <dbReference type="NCBI Taxonomy" id="2035528"/>
    <lineage>
        <taxon>Bacteria</taxon>
        <taxon>Pseudomonadati</taxon>
        <taxon>Pseudomonadota</taxon>
        <taxon>Alphaproteobacteria</taxon>
        <taxon>Sphingomonadales</taxon>
        <taxon>Erythrobacteraceae</taxon>
        <taxon>Tsuneonella</taxon>
    </lineage>
</organism>
<proteinExistence type="predicted"/>